<dbReference type="Pfam" id="PF00885">
    <property type="entry name" value="DMRL_synthase"/>
    <property type="match status" value="1"/>
</dbReference>
<sequence length="163" mass="17083">MSKEGLPEVATIDATGISVAVISATWNADICDRLHERALAHAQQLGAEADGFRVVGALEIPVAVQEAARHYDAVVALGCVIRGGTPHFDYVCDSVTQGLTRIALDTSKPIANGVLTVNTHDQAVDRSGAAGAAEDKGVEAMQAALDTVLQLRNIKERASKRGL</sequence>
<dbReference type="EC" id="2.5.1.78" evidence="3 7"/>
<dbReference type="HAMAP" id="MF_00178">
    <property type="entry name" value="Lumazine_synth"/>
    <property type="match status" value="1"/>
</dbReference>
<dbReference type="GO" id="GO:0009349">
    <property type="term" value="C:riboflavin synthase complex"/>
    <property type="evidence" value="ECO:0007669"/>
    <property type="project" value="UniProtKB-UniRule"/>
</dbReference>
<protein>
    <recommendedName>
        <fullName evidence="3 7">6,7-dimethyl-8-ribityllumazine synthase</fullName>
        <shortName evidence="7">DMRL synthase</shortName>
        <shortName evidence="7">LS</shortName>
        <shortName evidence="7">Lumazine synthase</shortName>
        <ecNumber evidence="3 7">2.5.1.78</ecNumber>
    </recommendedName>
</protein>
<keyword evidence="5 7" id="KW-0808">Transferase</keyword>
<dbReference type="InterPro" id="IPR036467">
    <property type="entry name" value="LS/RS_sf"/>
</dbReference>
<comment type="pathway">
    <text evidence="1 7">Cofactor biosynthesis; riboflavin biosynthesis; riboflavin from 2-hydroxy-3-oxobutyl phosphate and 5-amino-6-(D-ribitylamino)uracil: step 1/2.</text>
</comment>
<feature type="binding site" evidence="7">
    <location>
        <begin position="79"/>
        <end position="81"/>
    </location>
    <ligand>
        <name>5-amino-6-(D-ribitylamino)uracil</name>
        <dbReference type="ChEBI" id="CHEBI:15934"/>
    </ligand>
</feature>
<dbReference type="GO" id="GO:0000906">
    <property type="term" value="F:6,7-dimethyl-8-ribityllumazine synthase activity"/>
    <property type="evidence" value="ECO:0007669"/>
    <property type="project" value="UniProtKB-UniRule"/>
</dbReference>
<dbReference type="SUPFAM" id="SSF52121">
    <property type="entry name" value="Lumazine synthase"/>
    <property type="match status" value="1"/>
</dbReference>
<comment type="similarity">
    <text evidence="2 7">Belongs to the DMRL synthase family.</text>
</comment>
<comment type="caution">
    <text evidence="8">The sequence shown here is derived from an EMBL/GenBank/DDBJ whole genome shotgun (WGS) entry which is preliminary data.</text>
</comment>
<dbReference type="Gene3D" id="3.40.50.960">
    <property type="entry name" value="Lumazine/riboflavin synthase"/>
    <property type="match status" value="1"/>
</dbReference>
<dbReference type="PANTHER" id="PTHR21058">
    <property type="entry name" value="6,7-DIMETHYL-8-RIBITYLLUMAZINE SYNTHASE DMRL SYNTHASE LUMAZINE SYNTHASE"/>
    <property type="match status" value="1"/>
</dbReference>
<evidence type="ECO:0000256" key="1">
    <source>
        <dbReference type="ARBA" id="ARBA00004917"/>
    </source>
</evidence>
<dbReference type="CDD" id="cd09209">
    <property type="entry name" value="Lumazine_synthase-I"/>
    <property type="match status" value="1"/>
</dbReference>
<dbReference type="GO" id="GO:0009231">
    <property type="term" value="P:riboflavin biosynthetic process"/>
    <property type="evidence" value="ECO:0007669"/>
    <property type="project" value="UniProtKB-UniRule"/>
</dbReference>
<dbReference type="STRING" id="1705.CA21670_06120"/>
<gene>
    <name evidence="7" type="primary">ribH</name>
    <name evidence="8" type="ORF">AYJ05_04925</name>
</gene>
<evidence type="ECO:0000256" key="3">
    <source>
        <dbReference type="ARBA" id="ARBA00012664"/>
    </source>
</evidence>
<dbReference type="PANTHER" id="PTHR21058:SF0">
    <property type="entry name" value="6,7-DIMETHYL-8-RIBITYLLUMAZINE SYNTHASE"/>
    <property type="match status" value="1"/>
</dbReference>
<proteinExistence type="inferred from homology"/>
<feature type="binding site" evidence="7">
    <location>
        <position position="26"/>
    </location>
    <ligand>
        <name>5-amino-6-(D-ribitylamino)uracil</name>
        <dbReference type="ChEBI" id="CHEBI:15934"/>
    </ligand>
</feature>
<evidence type="ECO:0000313" key="8">
    <source>
        <dbReference type="EMBL" id="OAH27373.1"/>
    </source>
</evidence>
<organism evidence="8 9">
    <name type="scientific">Corynebacterium stationis</name>
    <dbReference type="NCBI Taxonomy" id="1705"/>
    <lineage>
        <taxon>Bacteria</taxon>
        <taxon>Bacillati</taxon>
        <taxon>Actinomycetota</taxon>
        <taxon>Actinomycetes</taxon>
        <taxon>Mycobacteriales</taxon>
        <taxon>Corynebacteriaceae</taxon>
        <taxon>Corynebacterium</taxon>
    </lineage>
</organism>
<keyword evidence="9" id="KW-1185">Reference proteome</keyword>
<dbReference type="InterPro" id="IPR034964">
    <property type="entry name" value="LS"/>
</dbReference>
<evidence type="ECO:0000313" key="9">
    <source>
        <dbReference type="Proteomes" id="UP000076947"/>
    </source>
</evidence>
<keyword evidence="4 7" id="KW-0686">Riboflavin biosynthesis</keyword>
<name>A0A177IEY2_9CORY</name>
<feature type="active site" description="Proton donor" evidence="7">
    <location>
        <position position="87"/>
    </location>
</feature>
<evidence type="ECO:0000256" key="2">
    <source>
        <dbReference type="ARBA" id="ARBA00007424"/>
    </source>
</evidence>
<evidence type="ECO:0000256" key="6">
    <source>
        <dbReference type="ARBA" id="ARBA00048785"/>
    </source>
</evidence>
<evidence type="ECO:0000256" key="4">
    <source>
        <dbReference type="ARBA" id="ARBA00022619"/>
    </source>
</evidence>
<dbReference type="RefSeq" id="WP_066839954.1">
    <property type="nucleotide sequence ID" value="NZ_LSTQ01000022.1"/>
</dbReference>
<comment type="catalytic activity">
    <reaction evidence="6 7">
        <text>(2S)-2-hydroxy-3-oxobutyl phosphate + 5-amino-6-(D-ribitylamino)uracil = 6,7-dimethyl-8-(1-D-ribityl)lumazine + phosphate + 2 H2O + H(+)</text>
        <dbReference type="Rhea" id="RHEA:26152"/>
        <dbReference type="ChEBI" id="CHEBI:15377"/>
        <dbReference type="ChEBI" id="CHEBI:15378"/>
        <dbReference type="ChEBI" id="CHEBI:15934"/>
        <dbReference type="ChEBI" id="CHEBI:43474"/>
        <dbReference type="ChEBI" id="CHEBI:58201"/>
        <dbReference type="ChEBI" id="CHEBI:58830"/>
        <dbReference type="EC" id="2.5.1.78"/>
    </reaction>
</comment>
<feature type="binding site" evidence="7">
    <location>
        <begin position="57"/>
        <end position="59"/>
    </location>
    <ligand>
        <name>5-amino-6-(D-ribitylamino)uracil</name>
        <dbReference type="ChEBI" id="CHEBI:15934"/>
    </ligand>
</feature>
<feature type="binding site" evidence="7">
    <location>
        <begin position="84"/>
        <end position="85"/>
    </location>
    <ligand>
        <name>(2S)-2-hydroxy-3-oxobutyl phosphate</name>
        <dbReference type="ChEBI" id="CHEBI:58830"/>
    </ligand>
</feature>
<evidence type="ECO:0000256" key="7">
    <source>
        <dbReference type="HAMAP-Rule" id="MF_00178"/>
    </source>
</evidence>
<dbReference type="UniPathway" id="UPA00275">
    <property type="reaction ID" value="UER00404"/>
</dbReference>
<reference evidence="9" key="1">
    <citation type="submission" date="2016-02" db="EMBL/GenBank/DDBJ databases">
        <authorList>
            <person name="Kaur G."/>
            <person name="Nair G.R."/>
            <person name="Mayilraj S."/>
        </authorList>
    </citation>
    <scope>NUCLEOTIDE SEQUENCE [LARGE SCALE GENOMIC DNA]</scope>
    <source>
        <strain evidence="9">GA-15</strain>
    </source>
</reference>
<comment type="function">
    <text evidence="7">Catalyzes the formation of 6,7-dimethyl-8-ribityllumazine by condensation of 5-amino-6-(D-ribitylamino)uracil with 3,4-dihydroxy-2-butanone 4-phosphate. This is the penultimate step in the biosynthesis of riboflavin.</text>
</comment>
<dbReference type="AlphaFoldDB" id="A0A177IEY2"/>
<feature type="binding site" evidence="7">
    <location>
        <position position="112"/>
    </location>
    <ligand>
        <name>5-amino-6-(D-ribitylamino)uracil</name>
        <dbReference type="ChEBI" id="CHEBI:15934"/>
    </ligand>
</feature>
<feature type="binding site" evidence="7">
    <location>
        <position position="126"/>
    </location>
    <ligand>
        <name>(2S)-2-hydroxy-3-oxobutyl phosphate</name>
        <dbReference type="ChEBI" id="CHEBI:58830"/>
    </ligand>
</feature>
<dbReference type="EMBL" id="LSTQ01000022">
    <property type="protein sequence ID" value="OAH27373.1"/>
    <property type="molecule type" value="Genomic_DNA"/>
</dbReference>
<evidence type="ECO:0000256" key="5">
    <source>
        <dbReference type="ARBA" id="ARBA00022679"/>
    </source>
</evidence>
<dbReference type="GO" id="GO:0005829">
    <property type="term" value="C:cytosol"/>
    <property type="evidence" value="ECO:0007669"/>
    <property type="project" value="TreeGrafter"/>
</dbReference>
<dbReference type="InterPro" id="IPR002180">
    <property type="entry name" value="LS/RS"/>
</dbReference>
<dbReference type="OrthoDB" id="9809709at2"/>
<dbReference type="NCBIfam" id="TIGR00114">
    <property type="entry name" value="lumazine-synth"/>
    <property type="match status" value="1"/>
</dbReference>
<accession>A0A177IEY2</accession>
<dbReference type="Proteomes" id="UP000076947">
    <property type="component" value="Unassembled WGS sequence"/>
</dbReference>